<keyword evidence="6" id="KW-0564">Palmitate</keyword>
<evidence type="ECO:0000259" key="13">
    <source>
        <dbReference type="Pfam" id="PF01529"/>
    </source>
</evidence>
<proteinExistence type="inferred from homology"/>
<comment type="caution">
    <text evidence="14">The sequence shown here is derived from an EMBL/GenBank/DDBJ whole genome shotgun (WGS) entry which is preliminary data.</text>
</comment>
<dbReference type="PROSITE" id="PS50216">
    <property type="entry name" value="DHHC"/>
    <property type="match status" value="1"/>
</dbReference>
<feature type="region of interest" description="Disordered" evidence="12">
    <location>
        <begin position="54"/>
        <end position="93"/>
    </location>
</feature>
<evidence type="ECO:0000256" key="10">
    <source>
        <dbReference type="ARBA" id="ARBA00048048"/>
    </source>
</evidence>
<evidence type="ECO:0000256" key="7">
    <source>
        <dbReference type="ARBA" id="ARBA00023288"/>
    </source>
</evidence>
<dbReference type="Pfam" id="PF01529">
    <property type="entry name" value="DHHC"/>
    <property type="match status" value="1"/>
</dbReference>
<evidence type="ECO:0000256" key="4">
    <source>
        <dbReference type="ARBA" id="ARBA00022989"/>
    </source>
</evidence>
<evidence type="ECO:0000256" key="5">
    <source>
        <dbReference type="ARBA" id="ARBA00023136"/>
    </source>
</evidence>
<feature type="transmembrane region" description="Helical" evidence="11">
    <location>
        <begin position="396"/>
        <end position="420"/>
    </location>
</feature>
<dbReference type="GO" id="GO:0005783">
    <property type="term" value="C:endoplasmic reticulum"/>
    <property type="evidence" value="ECO:0007669"/>
    <property type="project" value="TreeGrafter"/>
</dbReference>
<feature type="transmembrane region" description="Helical" evidence="11">
    <location>
        <begin position="249"/>
        <end position="273"/>
    </location>
</feature>
<organism evidence="14 15">
    <name type="scientific">Catenaria anguillulae PL171</name>
    <dbReference type="NCBI Taxonomy" id="765915"/>
    <lineage>
        <taxon>Eukaryota</taxon>
        <taxon>Fungi</taxon>
        <taxon>Fungi incertae sedis</taxon>
        <taxon>Blastocladiomycota</taxon>
        <taxon>Blastocladiomycetes</taxon>
        <taxon>Blastocladiales</taxon>
        <taxon>Catenariaceae</taxon>
        <taxon>Catenaria</taxon>
    </lineage>
</organism>
<sequence>MSSVQVGDGLGLASSNTFRILPASHPHPSHSHGGESTQPLLVNVNLDAAASTTHIVRSRTRSSNSNTNTGPAQASEPTIMPTQPPSGPSPQVLPPMGPVPPLVWSTRHRETLVMRGFPSAIAFQGVSRILGVNNVADPASLDARAAQLQSASATTARDKRTWAGQVLLGVPDLDSPTHVAASSSFSRAARTGRTAAGRDVERGDAHVKSIPPPQPAAEGALSAPWRLVPHKWRYRGRPRIMMTAHDQRAFGFTLVLMVVLPGLYYGFVASAVWNELNMPWVVGLSIWLHVTAFLSLLMTSFSDPGVLPTFTHLHFDRSTLDASGRPDALVIPRVLDPDPYDFTYRELGFQVKYCATCKIYRGPRTFHCSMCDACIAHHDHHCPYTSNCIGRGNYRYFVTFLSHALATDVLVGVVCVLLLVHSASALPAPSSSDATTTTGDLPGMPPASAIRAFNQHPLALFLAIACGLLCLTLVPLTTYHWYLSLLNMTTHEHMRYGPDPNWRNPWRHKGLLGPWRNLVETLCRPLPRQAVLWYRRADVASRADADQVG</sequence>
<evidence type="ECO:0000313" key="14">
    <source>
        <dbReference type="EMBL" id="ORZ34010.1"/>
    </source>
</evidence>
<dbReference type="EC" id="2.3.1.225" evidence="11"/>
<dbReference type="InterPro" id="IPR001594">
    <property type="entry name" value="Palmitoyltrfase_DHHC"/>
</dbReference>
<keyword evidence="4 11" id="KW-1133">Transmembrane helix</keyword>
<comment type="subcellular location">
    <subcellularLocation>
        <location evidence="1">Endomembrane system</location>
        <topology evidence="1">Multi-pass membrane protein</topology>
    </subcellularLocation>
</comment>
<keyword evidence="8 11" id="KW-0012">Acyltransferase</keyword>
<dbReference type="Proteomes" id="UP000193411">
    <property type="component" value="Unassembled WGS sequence"/>
</dbReference>
<evidence type="ECO:0000256" key="6">
    <source>
        <dbReference type="ARBA" id="ARBA00023139"/>
    </source>
</evidence>
<keyword evidence="5 11" id="KW-0472">Membrane</keyword>
<evidence type="ECO:0000313" key="15">
    <source>
        <dbReference type="Proteomes" id="UP000193411"/>
    </source>
</evidence>
<reference evidence="14 15" key="1">
    <citation type="submission" date="2016-07" db="EMBL/GenBank/DDBJ databases">
        <title>Pervasive Adenine N6-methylation of Active Genes in Fungi.</title>
        <authorList>
            <consortium name="DOE Joint Genome Institute"/>
            <person name="Mondo S.J."/>
            <person name="Dannebaum R.O."/>
            <person name="Kuo R.C."/>
            <person name="Labutti K."/>
            <person name="Haridas S."/>
            <person name="Kuo A."/>
            <person name="Salamov A."/>
            <person name="Ahrendt S.R."/>
            <person name="Lipzen A."/>
            <person name="Sullivan W."/>
            <person name="Andreopoulos W.B."/>
            <person name="Clum A."/>
            <person name="Lindquist E."/>
            <person name="Daum C."/>
            <person name="Ramamoorthy G.K."/>
            <person name="Gryganskyi A."/>
            <person name="Culley D."/>
            <person name="Magnuson J.K."/>
            <person name="James T.Y."/>
            <person name="O'Malley M.A."/>
            <person name="Stajich J.E."/>
            <person name="Spatafora J.W."/>
            <person name="Visel A."/>
            <person name="Grigoriev I.V."/>
        </authorList>
    </citation>
    <scope>NUCLEOTIDE SEQUENCE [LARGE SCALE GENOMIC DNA]</scope>
    <source>
        <strain evidence="14 15">PL171</strain>
    </source>
</reference>
<dbReference type="PANTHER" id="PTHR22883">
    <property type="entry name" value="ZINC FINGER DHHC DOMAIN CONTAINING PROTEIN"/>
    <property type="match status" value="1"/>
</dbReference>
<dbReference type="EMBL" id="MCFL01000031">
    <property type="protein sequence ID" value="ORZ34010.1"/>
    <property type="molecule type" value="Genomic_DNA"/>
</dbReference>
<keyword evidence="2 11" id="KW-0808">Transferase</keyword>
<evidence type="ECO:0000256" key="2">
    <source>
        <dbReference type="ARBA" id="ARBA00022679"/>
    </source>
</evidence>
<comment type="catalytic activity">
    <reaction evidence="10 11">
        <text>L-cysteinyl-[protein] + hexadecanoyl-CoA = S-hexadecanoyl-L-cysteinyl-[protein] + CoA</text>
        <dbReference type="Rhea" id="RHEA:36683"/>
        <dbReference type="Rhea" id="RHEA-COMP:10131"/>
        <dbReference type="Rhea" id="RHEA-COMP:11032"/>
        <dbReference type="ChEBI" id="CHEBI:29950"/>
        <dbReference type="ChEBI" id="CHEBI:57287"/>
        <dbReference type="ChEBI" id="CHEBI:57379"/>
        <dbReference type="ChEBI" id="CHEBI:74151"/>
        <dbReference type="EC" id="2.3.1.225"/>
    </reaction>
</comment>
<evidence type="ECO:0000256" key="11">
    <source>
        <dbReference type="RuleBase" id="RU079119"/>
    </source>
</evidence>
<feature type="transmembrane region" description="Helical" evidence="11">
    <location>
        <begin position="458"/>
        <end position="482"/>
    </location>
</feature>
<gene>
    <name evidence="14" type="ORF">BCR44DRAFT_1500713</name>
</gene>
<keyword evidence="7" id="KW-0449">Lipoprotein</keyword>
<feature type="compositionally biased region" description="Low complexity" evidence="12">
    <location>
        <begin position="184"/>
        <end position="195"/>
    </location>
</feature>
<evidence type="ECO:0000256" key="8">
    <source>
        <dbReference type="ARBA" id="ARBA00023315"/>
    </source>
</evidence>
<dbReference type="GO" id="GO:0019706">
    <property type="term" value="F:protein-cysteine S-palmitoyltransferase activity"/>
    <property type="evidence" value="ECO:0007669"/>
    <property type="project" value="UniProtKB-EC"/>
</dbReference>
<feature type="region of interest" description="Disordered" evidence="12">
    <location>
        <begin position="184"/>
        <end position="206"/>
    </location>
</feature>
<protein>
    <recommendedName>
        <fullName evidence="11">Palmitoyltransferase</fullName>
        <ecNumber evidence="11">2.3.1.225</ecNumber>
    </recommendedName>
</protein>
<feature type="compositionally biased region" description="Basic and acidic residues" evidence="12">
    <location>
        <begin position="196"/>
        <end position="206"/>
    </location>
</feature>
<dbReference type="InterPro" id="IPR039859">
    <property type="entry name" value="PFA4/ZDH16/20/ERF2-like"/>
</dbReference>
<dbReference type="OrthoDB" id="9909019at2759"/>
<evidence type="ECO:0000256" key="1">
    <source>
        <dbReference type="ARBA" id="ARBA00004127"/>
    </source>
</evidence>
<name>A0A1Y2HHE1_9FUNG</name>
<dbReference type="GO" id="GO:0006612">
    <property type="term" value="P:protein targeting to membrane"/>
    <property type="evidence" value="ECO:0007669"/>
    <property type="project" value="TreeGrafter"/>
</dbReference>
<dbReference type="PANTHER" id="PTHR22883:SF43">
    <property type="entry name" value="PALMITOYLTRANSFERASE APP"/>
    <property type="match status" value="1"/>
</dbReference>
<evidence type="ECO:0000256" key="9">
    <source>
        <dbReference type="ARBA" id="ARBA00023463"/>
    </source>
</evidence>
<keyword evidence="15" id="KW-1185">Reference proteome</keyword>
<evidence type="ECO:0000256" key="3">
    <source>
        <dbReference type="ARBA" id="ARBA00022692"/>
    </source>
</evidence>
<keyword evidence="3 11" id="KW-0812">Transmembrane</keyword>
<dbReference type="GO" id="GO:0005794">
    <property type="term" value="C:Golgi apparatus"/>
    <property type="evidence" value="ECO:0007669"/>
    <property type="project" value="TreeGrafter"/>
</dbReference>
<evidence type="ECO:0000256" key="12">
    <source>
        <dbReference type="SAM" id="MobiDB-lite"/>
    </source>
</evidence>
<comment type="domain">
    <text evidence="11">The DHHC domain is required for palmitoyltransferase activity.</text>
</comment>
<feature type="domain" description="Palmitoyltransferase DHHC" evidence="13">
    <location>
        <begin position="351"/>
        <end position="495"/>
    </location>
</feature>
<dbReference type="STRING" id="765915.A0A1Y2HHE1"/>
<accession>A0A1Y2HHE1</accession>
<comment type="similarity">
    <text evidence="9">Belongs to the DHHC palmitoyltransferase family. ERF2/ZDHHC9 subfamily.</text>
</comment>
<feature type="transmembrane region" description="Helical" evidence="11">
    <location>
        <begin position="279"/>
        <end position="298"/>
    </location>
</feature>
<feature type="compositionally biased region" description="Pro residues" evidence="12">
    <location>
        <begin position="82"/>
        <end position="93"/>
    </location>
</feature>
<dbReference type="AlphaFoldDB" id="A0A1Y2HHE1"/>